<evidence type="ECO:0000313" key="2">
    <source>
        <dbReference type="EMBL" id="HHP68081.1"/>
    </source>
</evidence>
<dbReference type="Pfam" id="PF12802">
    <property type="entry name" value="MarR_2"/>
    <property type="match status" value="1"/>
</dbReference>
<name>A0A7J3XZR6_9CREN</name>
<feature type="domain" description="HTH marR-type" evidence="1">
    <location>
        <begin position="10"/>
        <end position="61"/>
    </location>
</feature>
<sequence length="146" mass="16749">MDRESTAGKILEFLLENEGRDVLQSDLWKELGLSSKDVSKILKKLEEEGLIKREPVVYKGRKTYKIMVLSDSLLNSDKIGVTRSVGRYLMRKLVNEALDIPCLSCPYISKCYEGGFYDPVNCQFLNEWVLRNMRDRKQGTSLPAQP</sequence>
<dbReference type="InterPro" id="IPR036388">
    <property type="entry name" value="WH-like_DNA-bd_sf"/>
</dbReference>
<evidence type="ECO:0000259" key="1">
    <source>
        <dbReference type="Pfam" id="PF12802"/>
    </source>
</evidence>
<accession>A0A7J3XZR6</accession>
<dbReference type="InterPro" id="IPR036390">
    <property type="entry name" value="WH_DNA-bd_sf"/>
</dbReference>
<reference evidence="2" key="1">
    <citation type="journal article" date="2020" name="mSystems">
        <title>Genome- and Community-Level Interaction Insights into Carbon Utilization and Element Cycling Functions of Hydrothermarchaeota in Hydrothermal Sediment.</title>
        <authorList>
            <person name="Zhou Z."/>
            <person name="Liu Y."/>
            <person name="Xu W."/>
            <person name="Pan J."/>
            <person name="Luo Z.H."/>
            <person name="Li M."/>
        </authorList>
    </citation>
    <scope>NUCLEOTIDE SEQUENCE [LARGE SCALE GENOMIC DNA]</scope>
    <source>
        <strain evidence="2">SpSt-110</strain>
    </source>
</reference>
<dbReference type="CDD" id="cd00090">
    <property type="entry name" value="HTH_ARSR"/>
    <property type="match status" value="1"/>
</dbReference>
<dbReference type="AlphaFoldDB" id="A0A7J3XZR6"/>
<dbReference type="Gene3D" id="1.10.10.10">
    <property type="entry name" value="Winged helix-like DNA-binding domain superfamily/Winged helix DNA-binding domain"/>
    <property type="match status" value="1"/>
</dbReference>
<dbReference type="SUPFAM" id="SSF46785">
    <property type="entry name" value="Winged helix' DNA-binding domain"/>
    <property type="match status" value="1"/>
</dbReference>
<dbReference type="EMBL" id="DRYK01000061">
    <property type="protein sequence ID" value="HHP68081.1"/>
    <property type="molecule type" value="Genomic_DNA"/>
</dbReference>
<organism evidence="2">
    <name type="scientific">Thermogladius calderae</name>
    <dbReference type="NCBI Taxonomy" id="1200300"/>
    <lineage>
        <taxon>Archaea</taxon>
        <taxon>Thermoproteota</taxon>
        <taxon>Thermoprotei</taxon>
        <taxon>Desulfurococcales</taxon>
        <taxon>Desulfurococcaceae</taxon>
        <taxon>Thermogladius</taxon>
    </lineage>
</organism>
<protein>
    <submittedName>
        <fullName evidence="2">MarR family transcriptional regulator</fullName>
    </submittedName>
</protein>
<gene>
    <name evidence="2" type="ORF">ENM60_04775</name>
</gene>
<dbReference type="GO" id="GO:0003700">
    <property type="term" value="F:DNA-binding transcription factor activity"/>
    <property type="evidence" value="ECO:0007669"/>
    <property type="project" value="InterPro"/>
</dbReference>
<comment type="caution">
    <text evidence="2">The sequence shown here is derived from an EMBL/GenBank/DDBJ whole genome shotgun (WGS) entry which is preliminary data.</text>
</comment>
<proteinExistence type="predicted"/>
<dbReference type="InterPro" id="IPR000835">
    <property type="entry name" value="HTH_MarR-typ"/>
</dbReference>
<dbReference type="InterPro" id="IPR011991">
    <property type="entry name" value="ArsR-like_HTH"/>
</dbReference>